<sequence>MQPDGVSVVIPFELVDSAQVRTHQKMQRYSVKNGDFT</sequence>
<gene>
    <name evidence="1" type="ORF">YSA_11081</name>
</gene>
<dbReference type="HOGENOM" id="CLU_3347521_0_0_6"/>
<dbReference type="Proteomes" id="UP000005268">
    <property type="component" value="Chromosome"/>
</dbReference>
<dbReference type="AlphaFoldDB" id="I3V4V6"/>
<accession>I3V4V6</accession>
<protein>
    <submittedName>
        <fullName evidence="1">Uncharacterized protein</fullName>
    </submittedName>
</protein>
<evidence type="ECO:0000313" key="1">
    <source>
        <dbReference type="EMBL" id="AFK72777.1"/>
    </source>
</evidence>
<proteinExistence type="predicted"/>
<dbReference type="EMBL" id="CP003588">
    <property type="protein sequence ID" value="AFK72777.1"/>
    <property type="molecule type" value="Genomic_DNA"/>
</dbReference>
<name>I3V4V6_PSEPU</name>
<dbReference type="KEGG" id="ppi:YSA_11081"/>
<organism evidence="1 2">
    <name type="scientific">Pseudomonas putida ND6</name>
    <dbReference type="NCBI Taxonomy" id="231023"/>
    <lineage>
        <taxon>Bacteria</taxon>
        <taxon>Pseudomonadati</taxon>
        <taxon>Pseudomonadota</taxon>
        <taxon>Gammaproteobacteria</taxon>
        <taxon>Pseudomonadales</taxon>
        <taxon>Pseudomonadaceae</taxon>
        <taxon>Pseudomonas</taxon>
    </lineage>
</organism>
<evidence type="ECO:0000313" key="2">
    <source>
        <dbReference type="Proteomes" id="UP000005268"/>
    </source>
</evidence>
<reference evidence="1 2" key="1">
    <citation type="journal article" date="2012" name="J. Bacteriol.">
        <title>Complete Genome Sequence of the Naphthalene-Degrading Pseudomonas putida Strain ND6.</title>
        <authorList>
            <person name="Li S."/>
            <person name="Zhao H."/>
            <person name="Li Y."/>
            <person name="Niu S."/>
            <person name="Cai B."/>
        </authorList>
    </citation>
    <scope>NUCLEOTIDE SEQUENCE [LARGE SCALE GENOMIC DNA]</scope>
    <source>
        <strain evidence="1 2">ND6</strain>
    </source>
</reference>